<keyword evidence="3" id="KW-1185">Reference proteome</keyword>
<evidence type="ECO:0000313" key="2">
    <source>
        <dbReference type="EMBL" id="ELP84578.1"/>
    </source>
</evidence>
<dbReference type="AlphaFoldDB" id="A0A0A1U103"/>
<dbReference type="RefSeq" id="XP_004183924.1">
    <property type="nucleotide sequence ID" value="XM_004183876.1"/>
</dbReference>
<gene>
    <name evidence="2" type="ORF">EIN_171530</name>
</gene>
<name>A0A0A1U103_ENTIV</name>
<dbReference type="EMBL" id="KB207112">
    <property type="protein sequence ID" value="ELP84578.1"/>
    <property type="molecule type" value="Genomic_DNA"/>
</dbReference>
<protein>
    <submittedName>
        <fullName evidence="2">Uncharacterized protein</fullName>
    </submittedName>
</protein>
<organism evidence="2 3">
    <name type="scientific">Entamoeba invadens IP1</name>
    <dbReference type="NCBI Taxonomy" id="370355"/>
    <lineage>
        <taxon>Eukaryota</taxon>
        <taxon>Amoebozoa</taxon>
        <taxon>Evosea</taxon>
        <taxon>Archamoebae</taxon>
        <taxon>Mastigamoebida</taxon>
        <taxon>Entamoebidae</taxon>
        <taxon>Entamoeba</taxon>
    </lineage>
</organism>
<feature type="coiled-coil region" evidence="1">
    <location>
        <begin position="79"/>
        <end position="257"/>
    </location>
</feature>
<dbReference type="GeneID" id="14883479"/>
<dbReference type="KEGG" id="eiv:EIN_171530"/>
<reference evidence="2 3" key="1">
    <citation type="submission" date="2012-10" db="EMBL/GenBank/DDBJ databases">
        <authorList>
            <person name="Zafar N."/>
            <person name="Inman J."/>
            <person name="Hall N."/>
            <person name="Lorenzi H."/>
            <person name="Caler E."/>
        </authorList>
    </citation>
    <scope>NUCLEOTIDE SEQUENCE [LARGE SCALE GENOMIC DNA]</scope>
    <source>
        <strain evidence="2 3">IP1</strain>
    </source>
</reference>
<evidence type="ECO:0000256" key="1">
    <source>
        <dbReference type="SAM" id="Coils"/>
    </source>
</evidence>
<dbReference type="OMA" id="DEMSEQY"/>
<dbReference type="Proteomes" id="UP000014680">
    <property type="component" value="Unassembled WGS sequence"/>
</dbReference>
<sequence length="292" mass="33908">MAKRDIGKIKMSAIDVLTDEPEEQFVKEIIAAMRKIRDPQFEKYELNKEQMLKCLKDISQNLVEKSQICHVPKCTPENLAEAEAKREKSLAELNKNKQLIAETENLTAQIAAKQKQIAALKSETDELIKQEAVLDDVIKNTKTITIDEFKKKEKEIEQKRKEVERIRKTVSDMRETIKKKREDYEKDKSAKEELEKKIKEAEEYSNGAETKLKTMKSEKEKAEMEKERIKRSFDVDMSELLRKERELESKVDDMNTKIRKGETDLAGEGNTIVFAQTLNNSTTKTDDDDLLF</sequence>
<proteinExistence type="predicted"/>
<keyword evidence="1" id="KW-0175">Coiled coil</keyword>
<evidence type="ECO:0000313" key="3">
    <source>
        <dbReference type="Proteomes" id="UP000014680"/>
    </source>
</evidence>
<accession>A0A0A1U103</accession>
<dbReference type="VEuPathDB" id="AmoebaDB:EIN_171530"/>